<evidence type="ECO:0000313" key="3">
    <source>
        <dbReference type="EMBL" id="CCF55590.1"/>
    </source>
</evidence>
<dbReference type="AlphaFoldDB" id="H2AMJ0"/>
<dbReference type="GO" id="GO:0070086">
    <property type="term" value="P:ubiquitin-dependent endocytosis"/>
    <property type="evidence" value="ECO:0007669"/>
    <property type="project" value="TreeGrafter"/>
</dbReference>
<evidence type="ECO:0000313" key="4">
    <source>
        <dbReference type="Proteomes" id="UP000005220"/>
    </source>
</evidence>
<dbReference type="GO" id="GO:0031625">
    <property type="term" value="F:ubiquitin protein ligase binding"/>
    <property type="evidence" value="ECO:0007669"/>
    <property type="project" value="TreeGrafter"/>
</dbReference>
<organism evidence="3 4">
    <name type="scientific">Kazachstania africana (strain ATCC 22294 / BCRC 22015 / CBS 2517 / CECT 1963 / NBRC 1671 / NRRL Y-8276)</name>
    <name type="common">Yeast</name>
    <name type="synonym">Kluyveromyces africanus</name>
    <dbReference type="NCBI Taxonomy" id="1071382"/>
    <lineage>
        <taxon>Eukaryota</taxon>
        <taxon>Fungi</taxon>
        <taxon>Dikarya</taxon>
        <taxon>Ascomycota</taxon>
        <taxon>Saccharomycotina</taxon>
        <taxon>Saccharomycetes</taxon>
        <taxon>Saccharomycetales</taxon>
        <taxon>Saccharomycetaceae</taxon>
        <taxon>Kazachstania</taxon>
    </lineage>
</organism>
<sequence>MKQTQFNTLSAPLFPPEKDITISIDDEPLNHSNTVQVYVKLVEPVIFLQGFKPSSRSHTNPVDDTGKPPALLRGSLIIRVLKPIKLKSITLTFKGVSKTDWPEGIPPKKNEFVESKDIINHVWPFYSSSINPTNSGASIYKPAYSTDITSPLNLSPRTSLEQQQPIPPRKVRTRALSATSITSNSSSKARSLSPLNLFRRVASFGHDDNFNTNNNNEDAYSTISSTSNTKHTLISDLLSSTFSNDATPSVKSLTSSNNTTNNILNLNNNTDILTFQPGDYIYPFEQPLSQTLPESIRADFGSVEYSLMVTVEKFTHFKHTINSKLPVRIIRTQSDTSVEESEPIVISRDWEKLLYYNIIIASKDIILDAFLPIHFKFAPLDKLVLHRIRVYITETMEYYCRSQKVHRVEPTKKVLLAEHCGPRLKNLPPNLIHSTKAKYMGNLLKENSDDDDDNGIISNKEFEFKVFVPNKFKEQNMTQRLHPDTAHDNIKANHWIKICLRLSRNIDGKRKHYEISIDSPIHVLHKLCSHANTLLPSYYSHLSVNQGTVPSSEGSTPQELYHNSNIFFPKEVILSPLLSPEVQPLDINITCNRQIARTNTIHDKTNKNAKFSKNTSQENQIDILSSPSLKPNLFYPERVPKELTSPQAIPLSPINSPSLRPISLILDDNGQLDNDFSSPPPPDFDQPPEEPPSYTDSIRAGGTNSSLDLLKNNTAKKFQRIKLNKSLDKVFMNNRRKSSSVHRSELTSLNLDAELENSFNGDDESFDIGSNFSFSGSNSISQNVPTSILLKNQSPILRPMTSNNTTDLSPTTTIGGDNAIGTLNSNNATVATSNRSSVYIDMANSSQINPILLQPLLERNTTNTTSMEESMLQSTMEPLDSSVDITSLYNHNSFRFAELEQDSYSNNDDNDICRAASNDVSTSLNNSNNTDKSLVNLSELTDSNDKLVNEAESKLLKRINKACT</sequence>
<dbReference type="PANTHER" id="PTHR11188">
    <property type="entry name" value="ARRESTIN DOMAIN CONTAINING PROTEIN"/>
    <property type="match status" value="1"/>
</dbReference>
<dbReference type="eggNOG" id="KOG3780">
    <property type="taxonomic scope" value="Eukaryota"/>
</dbReference>
<dbReference type="InterPro" id="IPR014752">
    <property type="entry name" value="Arrestin-like_C"/>
</dbReference>
<dbReference type="OrthoDB" id="2238745at2759"/>
<gene>
    <name evidence="3" type="primary">KAFR0A01520</name>
    <name evidence="3" type="ORF">KAFR_0A01520</name>
</gene>
<dbReference type="InterPro" id="IPR011022">
    <property type="entry name" value="Arrestin_C-like"/>
</dbReference>
<dbReference type="Pfam" id="PF00339">
    <property type="entry name" value="Arrestin_N"/>
    <property type="match status" value="1"/>
</dbReference>
<feature type="compositionally biased region" description="Pro residues" evidence="1">
    <location>
        <begin position="678"/>
        <end position="691"/>
    </location>
</feature>
<protein>
    <recommendedName>
        <fullName evidence="2">Arrestin C-terminal-like domain-containing protein</fullName>
    </recommendedName>
</protein>
<feature type="domain" description="Arrestin C-terminal-like" evidence="2">
    <location>
        <begin position="350"/>
        <end position="528"/>
    </location>
</feature>
<proteinExistence type="predicted"/>
<dbReference type="Proteomes" id="UP000005220">
    <property type="component" value="Chromosome 1"/>
</dbReference>
<accession>H2AMJ0</accession>
<name>H2AMJ0_KAZAF</name>
<evidence type="ECO:0000256" key="1">
    <source>
        <dbReference type="SAM" id="MobiDB-lite"/>
    </source>
</evidence>
<dbReference type="EMBL" id="HE650821">
    <property type="protein sequence ID" value="CCF55590.1"/>
    <property type="molecule type" value="Genomic_DNA"/>
</dbReference>
<dbReference type="GO" id="GO:0030674">
    <property type="term" value="F:protein-macromolecule adaptor activity"/>
    <property type="evidence" value="ECO:0007669"/>
    <property type="project" value="TreeGrafter"/>
</dbReference>
<dbReference type="FunCoup" id="H2AMJ0">
    <property type="interactions" value="74"/>
</dbReference>
<dbReference type="InterPro" id="IPR011021">
    <property type="entry name" value="Arrestin-like_N"/>
</dbReference>
<feature type="region of interest" description="Disordered" evidence="1">
    <location>
        <begin position="669"/>
        <end position="706"/>
    </location>
</feature>
<dbReference type="RefSeq" id="XP_003954725.1">
    <property type="nucleotide sequence ID" value="XM_003954676.1"/>
</dbReference>
<dbReference type="Gene3D" id="2.60.40.640">
    <property type="match status" value="2"/>
</dbReference>
<dbReference type="InParanoid" id="H2AMJ0"/>
<dbReference type="KEGG" id="kaf:KAFR_0A01520"/>
<dbReference type="InterPro" id="IPR050357">
    <property type="entry name" value="Arrestin_domain-protein"/>
</dbReference>
<keyword evidence="4" id="KW-1185">Reference proteome</keyword>
<dbReference type="SMART" id="SM01017">
    <property type="entry name" value="Arrestin_C"/>
    <property type="match status" value="1"/>
</dbReference>
<dbReference type="Pfam" id="PF02752">
    <property type="entry name" value="Arrestin_C"/>
    <property type="match status" value="1"/>
</dbReference>
<dbReference type="GeneID" id="13882440"/>
<dbReference type="PANTHER" id="PTHR11188:SF174">
    <property type="entry name" value="ARRESTIN-RELATED TRAFFICKING ADAPTER 10-RELATED"/>
    <property type="match status" value="1"/>
</dbReference>
<reference evidence="3 4" key="1">
    <citation type="journal article" date="2011" name="Proc. Natl. Acad. Sci. U.S.A.">
        <title>Evolutionary erosion of yeast sex chromosomes by mating-type switching accidents.</title>
        <authorList>
            <person name="Gordon J.L."/>
            <person name="Armisen D."/>
            <person name="Proux-Wera E."/>
            <person name="Oheigeartaigh S.S."/>
            <person name="Byrne K.P."/>
            <person name="Wolfe K.H."/>
        </authorList>
    </citation>
    <scope>NUCLEOTIDE SEQUENCE [LARGE SCALE GENOMIC DNA]</scope>
    <source>
        <strain evidence="4">ATCC 22294 / BCRC 22015 / CBS 2517 / CECT 1963 / NBRC 1671 / NRRL Y-8276</strain>
    </source>
</reference>
<evidence type="ECO:0000259" key="2">
    <source>
        <dbReference type="SMART" id="SM01017"/>
    </source>
</evidence>
<dbReference type="GO" id="GO:0005829">
    <property type="term" value="C:cytosol"/>
    <property type="evidence" value="ECO:0007669"/>
    <property type="project" value="TreeGrafter"/>
</dbReference>
<dbReference type="HOGENOM" id="CLU_008578_0_1_1"/>
<dbReference type="STRING" id="1071382.H2AMJ0"/>